<evidence type="ECO:0000256" key="6">
    <source>
        <dbReference type="ARBA" id="ARBA00022989"/>
    </source>
</evidence>
<dbReference type="InterPro" id="IPR036396">
    <property type="entry name" value="Cyt_P450_sf"/>
</dbReference>
<dbReference type="InterPro" id="IPR003593">
    <property type="entry name" value="AAA+_ATPase"/>
</dbReference>
<accession>A0A4Y7IVI4</accession>
<dbReference type="GO" id="GO:0005524">
    <property type="term" value="F:ATP binding"/>
    <property type="evidence" value="ECO:0007669"/>
    <property type="project" value="UniProtKB-KW"/>
</dbReference>
<dbReference type="Pfam" id="PF00005">
    <property type="entry name" value="ABC_tran"/>
    <property type="match status" value="1"/>
</dbReference>
<reference evidence="10 11" key="1">
    <citation type="journal article" date="2018" name="Science">
        <title>The opium poppy genome and morphinan production.</title>
        <authorList>
            <person name="Guo L."/>
            <person name="Winzer T."/>
            <person name="Yang X."/>
            <person name="Li Y."/>
            <person name="Ning Z."/>
            <person name="He Z."/>
            <person name="Teodor R."/>
            <person name="Lu Y."/>
            <person name="Bowser T.A."/>
            <person name="Graham I.A."/>
            <person name="Ye K."/>
        </authorList>
    </citation>
    <scope>NUCLEOTIDE SEQUENCE [LARGE SCALE GENOMIC DNA]</scope>
    <source>
        <strain evidence="11">cv. HN1</strain>
        <tissue evidence="10">Leaves</tissue>
    </source>
</reference>
<dbReference type="SMART" id="SM00382">
    <property type="entry name" value="AAA"/>
    <property type="match status" value="1"/>
</dbReference>
<dbReference type="InterPro" id="IPR050352">
    <property type="entry name" value="ABCG_transporters"/>
</dbReference>
<dbReference type="EMBL" id="CM010716">
    <property type="protein sequence ID" value="RZC51790.1"/>
    <property type="molecule type" value="Genomic_DNA"/>
</dbReference>
<evidence type="ECO:0000256" key="3">
    <source>
        <dbReference type="ARBA" id="ARBA00022692"/>
    </source>
</evidence>
<dbReference type="Gene3D" id="1.10.630.10">
    <property type="entry name" value="Cytochrome P450"/>
    <property type="match status" value="1"/>
</dbReference>
<evidence type="ECO:0000256" key="4">
    <source>
        <dbReference type="ARBA" id="ARBA00022741"/>
    </source>
</evidence>
<name>A0A4Y7IVI4_PAPSO</name>
<keyword evidence="5" id="KW-0067">ATP-binding</keyword>
<evidence type="ECO:0000256" key="8">
    <source>
        <dbReference type="SAM" id="Phobius"/>
    </source>
</evidence>
<evidence type="ECO:0000313" key="10">
    <source>
        <dbReference type="EMBL" id="RZC51790.1"/>
    </source>
</evidence>
<dbReference type="Proteomes" id="UP000316621">
    <property type="component" value="Chromosome 2"/>
</dbReference>
<dbReference type="GO" id="GO:0016705">
    <property type="term" value="F:oxidoreductase activity, acting on paired donors, with incorporation or reduction of molecular oxygen"/>
    <property type="evidence" value="ECO:0007669"/>
    <property type="project" value="InterPro"/>
</dbReference>
<dbReference type="SUPFAM" id="SSF48264">
    <property type="entry name" value="Cytochrome P450"/>
    <property type="match status" value="1"/>
</dbReference>
<keyword evidence="11" id="KW-1185">Reference proteome</keyword>
<feature type="transmembrane region" description="Helical" evidence="8">
    <location>
        <begin position="836"/>
        <end position="854"/>
    </location>
</feature>
<dbReference type="InterPro" id="IPR001128">
    <property type="entry name" value="Cyt_P450"/>
</dbReference>
<dbReference type="GO" id="GO:0020037">
    <property type="term" value="F:heme binding"/>
    <property type="evidence" value="ECO:0007669"/>
    <property type="project" value="InterPro"/>
</dbReference>
<dbReference type="GO" id="GO:0004497">
    <property type="term" value="F:monooxygenase activity"/>
    <property type="evidence" value="ECO:0007669"/>
    <property type="project" value="InterPro"/>
</dbReference>
<feature type="transmembrane region" description="Helical" evidence="8">
    <location>
        <begin position="20"/>
        <end position="41"/>
    </location>
</feature>
<evidence type="ECO:0000256" key="1">
    <source>
        <dbReference type="ARBA" id="ARBA00004141"/>
    </source>
</evidence>
<dbReference type="InterPro" id="IPR003439">
    <property type="entry name" value="ABC_transporter-like_ATP-bd"/>
</dbReference>
<keyword evidence="2" id="KW-0813">Transport</keyword>
<feature type="transmembrane region" description="Helical" evidence="8">
    <location>
        <begin position="866"/>
        <end position="886"/>
    </location>
</feature>
<feature type="domain" description="ABC transporter" evidence="9">
    <location>
        <begin position="378"/>
        <end position="619"/>
    </location>
</feature>
<dbReference type="GO" id="GO:0033075">
    <property type="term" value="P:isoquinoline alkaloid biosynthetic process"/>
    <property type="evidence" value="ECO:0007669"/>
    <property type="project" value="UniProtKB-ARBA"/>
</dbReference>
<dbReference type="GO" id="GO:0016020">
    <property type="term" value="C:membrane"/>
    <property type="evidence" value="ECO:0007669"/>
    <property type="project" value="UniProtKB-SubCell"/>
</dbReference>
<keyword evidence="4" id="KW-0547">Nucleotide-binding</keyword>
<evidence type="ECO:0000313" key="11">
    <source>
        <dbReference type="Proteomes" id="UP000316621"/>
    </source>
</evidence>
<evidence type="ECO:0000256" key="2">
    <source>
        <dbReference type="ARBA" id="ARBA00022448"/>
    </source>
</evidence>
<gene>
    <name evidence="10" type="ORF">C5167_020215</name>
</gene>
<evidence type="ECO:0000256" key="7">
    <source>
        <dbReference type="ARBA" id="ARBA00023136"/>
    </source>
</evidence>
<dbReference type="PANTHER" id="PTHR48041">
    <property type="entry name" value="ABC TRANSPORTER G FAMILY MEMBER 28"/>
    <property type="match status" value="1"/>
</dbReference>
<keyword evidence="3 8" id="KW-0812">Transmembrane</keyword>
<dbReference type="InterPro" id="IPR002401">
    <property type="entry name" value="Cyt_P450_E_grp-I"/>
</dbReference>
<dbReference type="GO" id="GO:0005506">
    <property type="term" value="F:iron ion binding"/>
    <property type="evidence" value="ECO:0007669"/>
    <property type="project" value="InterPro"/>
</dbReference>
<protein>
    <recommendedName>
        <fullName evidence="9">ABC transporter domain-containing protein</fullName>
    </recommendedName>
</protein>
<dbReference type="PANTHER" id="PTHR48041:SF109">
    <property type="entry name" value="ABC TRANSPORTER G FAMILY MEMBER 20"/>
    <property type="match status" value="1"/>
</dbReference>
<dbReference type="InterPro" id="IPR017871">
    <property type="entry name" value="ABC_transporter-like_CS"/>
</dbReference>
<organism evidence="10 11">
    <name type="scientific">Papaver somniferum</name>
    <name type="common">Opium poppy</name>
    <dbReference type="NCBI Taxonomy" id="3469"/>
    <lineage>
        <taxon>Eukaryota</taxon>
        <taxon>Viridiplantae</taxon>
        <taxon>Streptophyta</taxon>
        <taxon>Embryophyta</taxon>
        <taxon>Tracheophyta</taxon>
        <taxon>Spermatophyta</taxon>
        <taxon>Magnoliopsida</taxon>
        <taxon>Ranunculales</taxon>
        <taxon>Papaveraceae</taxon>
        <taxon>Papaveroideae</taxon>
        <taxon>Papaver</taxon>
    </lineage>
</organism>
<evidence type="ECO:0000259" key="9">
    <source>
        <dbReference type="PROSITE" id="PS50893"/>
    </source>
</evidence>
<proteinExistence type="predicted"/>
<dbReference type="PRINTS" id="PR00463">
    <property type="entry name" value="EP450I"/>
</dbReference>
<sequence>MSLRVLLQWGSALMEQPGAATSLLIVLFIIPIGLFFIMFGFKTKTKLHLPPSPPNKLPILGHLFQIGRLPHVNLQRLARKHGSLMLLYLGNIPLLVVSSAELAKEIFHTHDHVFASRPFMYVAKKFSYNYKDFAFTPYGEYWKQMRKICVLQLLNAKRIHSFRSIRTEEVAAMLDKISSGSGGTSNLSSPSSSPDDKSYVAVDLTGILMSFTSDVICRVALGRKYSDEEMIGRKFGDMVRDMFCLFSVENVGDFIPWLSWVNNFNGLYRKVDKTFKEFDGFLDVVVEEHIQGRKKRASLLSTSSDCTTEEDFVDVLLGIHECGGSTGDLLEKDNIKAIVLNMEGGSKVINDELNFQVRFELGETSMSYEDDIEEPNNMMKTSITPFVLAFSNLSYSLNTGEAREGEILAILGPSGSGKSTLLDALANRISTKSLKGSVTMNGETLEVGVLKMISAYVMQDDLLFPMLTVEETLMFSAEFRLPRSFSKTKKMARVQAVIDELGLRNAANTLIGDEGHRGISGGERRRVSIGVDIIHDPIMLFLDEPISGLDSSCAYMVVKVLQRIARTGRIVIMSVHQPSSRVVGLLDQMIFLSQGETVYYGSPTHLSLFLSDFGHPIPENEDRAEFMLDLYSGLESIPGGTKSIVEFNKLRQKLVNNQQFNSDYSNGLRVSIKQAIISRGKLNDSINVIDVAQTSTISKFANPFWVEIVILVKRSLTNSKRVPKVFMLQIGGVVFIGCILASVYWQLDKTGRGIEERIGFFAFIVTTIFFCSTDVLAVFLQERYIFMRETTYNSYRRSSYVLYHSILVIPSLFIFSILLASLTFLPVGLDGGFSSFLFYFFAIFASFWSANSLVSLVSGLVSQVTLGYIVVMPLIGSFLHLSGFFINRDRIPSYWIWFHYISAVKYPYQAILLNEFDKPNMCLLEGVAPDRSCLLFGLDIVRKEDATDLSKWSCFWITLAMGVFYRILLYISLLFGSRNKRK</sequence>
<feature type="transmembrane region" description="Helical" evidence="8">
    <location>
        <begin position="955"/>
        <end position="976"/>
    </location>
</feature>
<dbReference type="GO" id="GO:0140359">
    <property type="term" value="F:ABC-type transporter activity"/>
    <property type="evidence" value="ECO:0007669"/>
    <property type="project" value="InterPro"/>
</dbReference>
<feature type="transmembrane region" description="Helical" evidence="8">
    <location>
        <begin position="801"/>
        <end position="824"/>
    </location>
</feature>
<dbReference type="Pfam" id="PF01061">
    <property type="entry name" value="ABC2_membrane"/>
    <property type="match status" value="1"/>
</dbReference>
<dbReference type="Gene3D" id="3.40.50.300">
    <property type="entry name" value="P-loop containing nucleotide triphosphate hydrolases"/>
    <property type="match status" value="1"/>
</dbReference>
<keyword evidence="7 8" id="KW-0472">Membrane</keyword>
<dbReference type="PROSITE" id="PS50893">
    <property type="entry name" value="ABC_TRANSPORTER_2"/>
    <property type="match status" value="1"/>
</dbReference>
<dbReference type="Pfam" id="PF00067">
    <property type="entry name" value="p450"/>
    <property type="match status" value="1"/>
</dbReference>
<dbReference type="GO" id="GO:0016887">
    <property type="term" value="F:ATP hydrolysis activity"/>
    <property type="evidence" value="ECO:0007669"/>
    <property type="project" value="InterPro"/>
</dbReference>
<dbReference type="AlphaFoldDB" id="A0A4Y7IVI4"/>
<evidence type="ECO:0000256" key="5">
    <source>
        <dbReference type="ARBA" id="ARBA00022840"/>
    </source>
</evidence>
<dbReference type="InterPro" id="IPR013525">
    <property type="entry name" value="ABC2_TM"/>
</dbReference>
<dbReference type="InterPro" id="IPR027417">
    <property type="entry name" value="P-loop_NTPase"/>
</dbReference>
<comment type="subcellular location">
    <subcellularLocation>
        <location evidence="1">Membrane</location>
        <topology evidence="1">Multi-pass membrane protein</topology>
    </subcellularLocation>
</comment>
<dbReference type="Gramene" id="RZC51790">
    <property type="protein sequence ID" value="RZC51790"/>
    <property type="gene ID" value="C5167_020215"/>
</dbReference>
<dbReference type="SUPFAM" id="SSF52540">
    <property type="entry name" value="P-loop containing nucleoside triphosphate hydrolases"/>
    <property type="match status" value="1"/>
</dbReference>
<dbReference type="PROSITE" id="PS00211">
    <property type="entry name" value="ABC_TRANSPORTER_1"/>
    <property type="match status" value="1"/>
</dbReference>
<feature type="transmembrane region" description="Helical" evidence="8">
    <location>
        <begin position="725"/>
        <end position="746"/>
    </location>
</feature>
<keyword evidence="6 8" id="KW-1133">Transmembrane helix</keyword>
<feature type="transmembrane region" description="Helical" evidence="8">
    <location>
        <begin position="758"/>
        <end position="780"/>
    </location>
</feature>